<dbReference type="EMBL" id="KZ819667">
    <property type="protein sequence ID" value="PWN27718.1"/>
    <property type="molecule type" value="Genomic_DNA"/>
</dbReference>
<sequence>MPPASPIEKRLYGCGYYNNYCNGGDGGLSYGGRVGIGIAIAVAVLLLVLALGFAARKRRMRQMSSVRPTYQTNQPAYQQQAYMPQTGYGYPSTAQPGAQQYGGGYPNQGGNANSSYPPPSGPPPTNQPEMVDGQAYAPPSQPPPTYQK</sequence>
<dbReference type="GeneID" id="37027954"/>
<dbReference type="AlphaFoldDB" id="A0A316USF8"/>
<name>A0A316USF8_9BASI</name>
<evidence type="ECO:0000256" key="2">
    <source>
        <dbReference type="SAM" id="Phobius"/>
    </source>
</evidence>
<organism evidence="3 4">
    <name type="scientific">Jaminaea rosea</name>
    <dbReference type="NCBI Taxonomy" id="1569628"/>
    <lineage>
        <taxon>Eukaryota</taxon>
        <taxon>Fungi</taxon>
        <taxon>Dikarya</taxon>
        <taxon>Basidiomycota</taxon>
        <taxon>Ustilaginomycotina</taxon>
        <taxon>Exobasidiomycetes</taxon>
        <taxon>Microstromatales</taxon>
        <taxon>Microstromatales incertae sedis</taxon>
        <taxon>Jaminaea</taxon>
    </lineage>
</organism>
<keyword evidence="2" id="KW-0472">Membrane</keyword>
<feature type="compositionally biased region" description="Pro residues" evidence="1">
    <location>
        <begin position="116"/>
        <end position="126"/>
    </location>
</feature>
<accession>A0A316USF8</accession>
<feature type="region of interest" description="Disordered" evidence="1">
    <location>
        <begin position="61"/>
        <end position="148"/>
    </location>
</feature>
<dbReference type="STRING" id="1569628.A0A316USF8"/>
<keyword evidence="2" id="KW-0812">Transmembrane</keyword>
<feature type="transmembrane region" description="Helical" evidence="2">
    <location>
        <begin position="34"/>
        <end position="55"/>
    </location>
</feature>
<dbReference type="RefSeq" id="XP_025362330.1">
    <property type="nucleotide sequence ID" value="XM_025506131.1"/>
</dbReference>
<reference evidence="3 4" key="1">
    <citation type="journal article" date="2018" name="Mol. Biol. Evol.">
        <title>Broad Genomic Sampling Reveals a Smut Pathogenic Ancestry of the Fungal Clade Ustilaginomycotina.</title>
        <authorList>
            <person name="Kijpornyongpan T."/>
            <person name="Mondo S.J."/>
            <person name="Barry K."/>
            <person name="Sandor L."/>
            <person name="Lee J."/>
            <person name="Lipzen A."/>
            <person name="Pangilinan J."/>
            <person name="LaButti K."/>
            <person name="Hainaut M."/>
            <person name="Henrissat B."/>
            <person name="Grigoriev I.V."/>
            <person name="Spatafora J.W."/>
            <person name="Aime M.C."/>
        </authorList>
    </citation>
    <scope>NUCLEOTIDE SEQUENCE [LARGE SCALE GENOMIC DNA]</scope>
    <source>
        <strain evidence="3 4">MCA 5214</strain>
    </source>
</reference>
<evidence type="ECO:0000313" key="3">
    <source>
        <dbReference type="EMBL" id="PWN27718.1"/>
    </source>
</evidence>
<dbReference type="Proteomes" id="UP000245884">
    <property type="component" value="Unassembled WGS sequence"/>
</dbReference>
<proteinExistence type="predicted"/>
<protein>
    <submittedName>
        <fullName evidence="3">Uncharacterized protein</fullName>
    </submittedName>
</protein>
<evidence type="ECO:0000256" key="1">
    <source>
        <dbReference type="SAM" id="MobiDB-lite"/>
    </source>
</evidence>
<evidence type="ECO:0000313" key="4">
    <source>
        <dbReference type="Proteomes" id="UP000245884"/>
    </source>
</evidence>
<feature type="compositionally biased region" description="Pro residues" evidence="1">
    <location>
        <begin position="139"/>
        <end position="148"/>
    </location>
</feature>
<feature type="compositionally biased region" description="Low complexity" evidence="1">
    <location>
        <begin position="74"/>
        <end position="85"/>
    </location>
</feature>
<feature type="compositionally biased region" description="Polar residues" evidence="1">
    <location>
        <begin position="62"/>
        <end position="73"/>
    </location>
</feature>
<keyword evidence="2" id="KW-1133">Transmembrane helix</keyword>
<gene>
    <name evidence="3" type="ORF">BDZ90DRAFT_232121</name>
</gene>
<keyword evidence="4" id="KW-1185">Reference proteome</keyword>